<comment type="caution">
    <text evidence="2">The sequence shown here is derived from an EMBL/GenBank/DDBJ whole genome shotgun (WGS) entry which is preliminary data.</text>
</comment>
<sequence>MKTFHRLTAPGAQEHVSLKRAGPTAPSAPTGEGGYLADRGGRRTAVRSRVPPSGSRDGPIDRSRETLTLLVPTRTSSDASGSE</sequence>
<dbReference type="Proteomes" id="UP000314294">
    <property type="component" value="Unassembled WGS sequence"/>
</dbReference>
<organism evidence="2 3">
    <name type="scientific">Liparis tanakae</name>
    <name type="common">Tanaka's snailfish</name>
    <dbReference type="NCBI Taxonomy" id="230148"/>
    <lineage>
        <taxon>Eukaryota</taxon>
        <taxon>Metazoa</taxon>
        <taxon>Chordata</taxon>
        <taxon>Craniata</taxon>
        <taxon>Vertebrata</taxon>
        <taxon>Euteleostomi</taxon>
        <taxon>Actinopterygii</taxon>
        <taxon>Neopterygii</taxon>
        <taxon>Teleostei</taxon>
        <taxon>Neoteleostei</taxon>
        <taxon>Acanthomorphata</taxon>
        <taxon>Eupercaria</taxon>
        <taxon>Perciformes</taxon>
        <taxon>Cottioidei</taxon>
        <taxon>Cottales</taxon>
        <taxon>Liparidae</taxon>
        <taxon>Liparis</taxon>
    </lineage>
</organism>
<name>A0A4Z2GKY6_9TELE</name>
<evidence type="ECO:0000313" key="2">
    <source>
        <dbReference type="EMBL" id="TNN53880.1"/>
    </source>
</evidence>
<proteinExistence type="predicted"/>
<reference evidence="2 3" key="1">
    <citation type="submission" date="2019-03" db="EMBL/GenBank/DDBJ databases">
        <title>First draft genome of Liparis tanakae, snailfish: a comprehensive survey of snailfish specific genes.</title>
        <authorList>
            <person name="Kim W."/>
            <person name="Song I."/>
            <person name="Jeong J.-H."/>
            <person name="Kim D."/>
            <person name="Kim S."/>
            <person name="Ryu S."/>
            <person name="Song J.Y."/>
            <person name="Lee S.K."/>
        </authorList>
    </citation>
    <scope>NUCLEOTIDE SEQUENCE [LARGE SCALE GENOMIC DNA]</scope>
    <source>
        <tissue evidence="2">Muscle</tissue>
    </source>
</reference>
<evidence type="ECO:0000313" key="3">
    <source>
        <dbReference type="Proteomes" id="UP000314294"/>
    </source>
</evidence>
<dbReference type="EMBL" id="SRLO01000503">
    <property type="protein sequence ID" value="TNN53880.1"/>
    <property type="molecule type" value="Genomic_DNA"/>
</dbReference>
<keyword evidence="3" id="KW-1185">Reference proteome</keyword>
<accession>A0A4Z2GKY6</accession>
<feature type="region of interest" description="Disordered" evidence="1">
    <location>
        <begin position="1"/>
        <end position="83"/>
    </location>
</feature>
<evidence type="ECO:0000256" key="1">
    <source>
        <dbReference type="SAM" id="MobiDB-lite"/>
    </source>
</evidence>
<feature type="compositionally biased region" description="Polar residues" evidence="1">
    <location>
        <begin position="73"/>
        <end position="83"/>
    </location>
</feature>
<dbReference type="AlphaFoldDB" id="A0A4Z2GKY6"/>
<protein>
    <submittedName>
        <fullName evidence="2">Uncharacterized protein</fullName>
    </submittedName>
</protein>
<gene>
    <name evidence="2" type="ORF">EYF80_035941</name>
</gene>